<evidence type="ECO:0000256" key="1">
    <source>
        <dbReference type="SAM" id="MobiDB-lite"/>
    </source>
</evidence>
<proteinExistence type="predicted"/>
<feature type="compositionally biased region" description="Polar residues" evidence="1">
    <location>
        <begin position="26"/>
        <end position="42"/>
    </location>
</feature>
<reference evidence="2" key="1">
    <citation type="submission" date="2015-11" db="EMBL/GenBank/DDBJ databases">
        <title>De novo transcriptome assembly of four potential Pierce s Disease insect vectors from Arizona vineyards.</title>
        <authorList>
            <person name="Tassone E.E."/>
        </authorList>
    </citation>
    <scope>NUCLEOTIDE SEQUENCE</scope>
</reference>
<evidence type="ECO:0000313" key="2">
    <source>
        <dbReference type="EMBL" id="JAS43621.1"/>
    </source>
</evidence>
<feature type="non-terminal residue" evidence="2">
    <location>
        <position position="1"/>
    </location>
</feature>
<feature type="region of interest" description="Disordered" evidence="1">
    <location>
        <begin position="22"/>
        <end position="49"/>
    </location>
</feature>
<name>A0A1B6F0K3_9HEMI</name>
<gene>
    <name evidence="2" type="ORF">g.21684</name>
</gene>
<sequence length="270" mass="30531">PNSNNINDNSTLSTKELSIVARKTPHNQSTEHVVTLENSSGEQESKEENSYLDKLLTTNTTDQIQGKLIEKRIHMKPERIEPQEFSESVEGSTDVIGEGTDEYDTMEPNEADMCEFEDVSAFLNLNPNNEIANRKSEAMKENNTTDYTTPTADYVANKDASKKQIKDEKLKPSKIFTENSMGNFESKPNEHARSNLVLYLLNEGELKENSKEGMDYEAITAEPNLSQDLKSNENDNVFETIIERKTITTDTKTVKINRMPKNIKIVTIVT</sequence>
<dbReference type="EMBL" id="GECZ01026148">
    <property type="protein sequence ID" value="JAS43621.1"/>
    <property type="molecule type" value="Transcribed_RNA"/>
</dbReference>
<protein>
    <submittedName>
        <fullName evidence="2">Uncharacterized protein</fullName>
    </submittedName>
</protein>
<organism evidence="2">
    <name type="scientific">Cuerna arida</name>
    <dbReference type="NCBI Taxonomy" id="1464854"/>
    <lineage>
        <taxon>Eukaryota</taxon>
        <taxon>Metazoa</taxon>
        <taxon>Ecdysozoa</taxon>
        <taxon>Arthropoda</taxon>
        <taxon>Hexapoda</taxon>
        <taxon>Insecta</taxon>
        <taxon>Pterygota</taxon>
        <taxon>Neoptera</taxon>
        <taxon>Paraneoptera</taxon>
        <taxon>Hemiptera</taxon>
        <taxon>Auchenorrhyncha</taxon>
        <taxon>Membracoidea</taxon>
        <taxon>Cicadellidae</taxon>
        <taxon>Cicadellinae</taxon>
        <taxon>Proconiini</taxon>
        <taxon>Cuerna</taxon>
    </lineage>
</organism>
<dbReference type="AlphaFoldDB" id="A0A1B6F0K3"/>
<accession>A0A1B6F0K3</accession>